<organism evidence="12">
    <name type="scientific">Perkinsus marinus (strain ATCC 50983 / TXsc)</name>
    <dbReference type="NCBI Taxonomy" id="423536"/>
    <lineage>
        <taxon>Eukaryota</taxon>
        <taxon>Sar</taxon>
        <taxon>Alveolata</taxon>
        <taxon>Perkinsozoa</taxon>
        <taxon>Perkinsea</taxon>
        <taxon>Perkinsida</taxon>
        <taxon>Perkinsidae</taxon>
        <taxon>Perkinsus</taxon>
    </lineage>
</organism>
<dbReference type="OrthoDB" id="10257301at2759"/>
<dbReference type="CDD" id="cd00200">
    <property type="entry name" value="WD40"/>
    <property type="match status" value="1"/>
</dbReference>
<dbReference type="InterPro" id="IPR036322">
    <property type="entry name" value="WD40_repeat_dom_sf"/>
</dbReference>
<dbReference type="Pfam" id="PF00400">
    <property type="entry name" value="WD40"/>
    <property type="match status" value="5"/>
</dbReference>
<evidence type="ECO:0000256" key="6">
    <source>
        <dbReference type="ARBA" id="ARBA00023187"/>
    </source>
</evidence>
<evidence type="ECO:0000256" key="4">
    <source>
        <dbReference type="ARBA" id="ARBA00022728"/>
    </source>
</evidence>
<dbReference type="RefSeq" id="XP_002784228.1">
    <property type="nucleotide sequence ID" value="XM_002784182.1"/>
</dbReference>
<dbReference type="FunCoup" id="C5KHG2">
    <property type="interactions" value="780"/>
</dbReference>
<dbReference type="Gene3D" id="2.130.10.10">
    <property type="entry name" value="YVTN repeat-like/Quinoprotein amine dehydrogenase"/>
    <property type="match status" value="1"/>
</dbReference>
<dbReference type="InterPro" id="IPR032847">
    <property type="entry name" value="PRPF17"/>
</dbReference>
<reference evidence="11 12" key="1">
    <citation type="submission" date="2008-07" db="EMBL/GenBank/DDBJ databases">
        <authorList>
            <person name="El-Sayed N."/>
            <person name="Caler E."/>
            <person name="Inman J."/>
            <person name="Amedeo P."/>
            <person name="Hass B."/>
            <person name="Wortman J."/>
        </authorList>
    </citation>
    <scope>NUCLEOTIDE SEQUENCE [LARGE SCALE GENOMIC DNA]</scope>
    <source>
        <strain evidence="12">ATCC 50983 / TXsc</strain>
    </source>
</reference>
<feature type="repeat" description="WD" evidence="9">
    <location>
        <begin position="246"/>
        <end position="287"/>
    </location>
</feature>
<feature type="repeat" description="WD" evidence="9">
    <location>
        <begin position="332"/>
        <end position="363"/>
    </location>
</feature>
<dbReference type="SUPFAM" id="SSF50978">
    <property type="entry name" value="WD40 repeat-like"/>
    <property type="match status" value="1"/>
</dbReference>
<evidence type="ECO:0000256" key="10">
    <source>
        <dbReference type="SAM" id="MobiDB-lite"/>
    </source>
</evidence>
<dbReference type="PANTHER" id="PTHR43979">
    <property type="entry name" value="PRE-MRNA-PROCESSING FACTOR 17"/>
    <property type="match status" value="1"/>
</dbReference>
<keyword evidence="5" id="KW-0677">Repeat</keyword>
<sequence length="497" mass="55661">MLSGYDSDNGSDTAGGKKSVRVQLPHMQSLVAPDVNIDSMLGPQRIDVDSKTNALMTNPTARDLAHTMEIMKKEDKESRREAGVGIHFGKNTTFAGGRVEATHMSNFNFDRQFNTFQSFGFAEAPDGRLIKAGQGLTKRERDIDGLVAKDPGSTTSQWHGSKPKVDYQGRSWIECPPQQTKKQQRVILAATCYLPKKWICTWEGHTQGVQAIRFFPKTAHLLASAGLDGTVKIWDYYNARACRITYTGHEKGVRDVQFIGDGTKFVSCSYDHHVNYWDTETGKIIRKFDLGSSCYNLAVHPTELNSFVVACHDKKAAQFDLNSPGDEPIQLYKDHLRAVNTVTICDDGKRLVTTSDDRKMFVWHWGIPVVDKYIAEPGMSSIPAVTLHPSQKFMACQSMNNQIVVYQAYGGFKLQGRKRFTGFNNAGYAIEPGFSADGRYIMSGDGDGRLHFWDWKSCKLYRTLKAHDGCCVSCLWHPNQASRVVTAGWDGKIKLWD</sequence>
<dbReference type="EMBL" id="GG673069">
    <property type="protein sequence ID" value="EER16024.1"/>
    <property type="molecule type" value="Genomic_DNA"/>
</dbReference>
<dbReference type="OMA" id="AMWDVEA"/>
<dbReference type="GO" id="GO:0000398">
    <property type="term" value="P:mRNA splicing, via spliceosome"/>
    <property type="evidence" value="ECO:0007669"/>
    <property type="project" value="InterPro"/>
</dbReference>
<evidence type="ECO:0000313" key="11">
    <source>
        <dbReference type="EMBL" id="EER16024.1"/>
    </source>
</evidence>
<evidence type="ECO:0000256" key="7">
    <source>
        <dbReference type="ARBA" id="ARBA00023242"/>
    </source>
</evidence>
<feature type="region of interest" description="Disordered" evidence="10">
    <location>
        <begin position="1"/>
        <end position="20"/>
    </location>
</feature>
<dbReference type="InterPro" id="IPR001680">
    <property type="entry name" value="WD40_rpt"/>
</dbReference>
<dbReference type="AlphaFoldDB" id="C5KHG2"/>
<evidence type="ECO:0000256" key="8">
    <source>
        <dbReference type="ARBA" id="ARBA00068146"/>
    </source>
</evidence>
<dbReference type="Proteomes" id="UP000007800">
    <property type="component" value="Unassembled WGS sequence"/>
</dbReference>
<comment type="subcellular location">
    <subcellularLocation>
        <location evidence="1">Nucleus</location>
    </subcellularLocation>
</comment>
<evidence type="ECO:0000256" key="3">
    <source>
        <dbReference type="ARBA" id="ARBA00022664"/>
    </source>
</evidence>
<accession>C5KHG2</accession>
<evidence type="ECO:0000256" key="1">
    <source>
        <dbReference type="ARBA" id="ARBA00004123"/>
    </source>
</evidence>
<evidence type="ECO:0000313" key="12">
    <source>
        <dbReference type="Proteomes" id="UP000007800"/>
    </source>
</evidence>
<dbReference type="GO" id="GO:0071013">
    <property type="term" value="C:catalytic step 2 spliceosome"/>
    <property type="evidence" value="ECO:0007669"/>
    <property type="project" value="InterPro"/>
</dbReference>
<dbReference type="SMART" id="SM00320">
    <property type="entry name" value="WD40"/>
    <property type="match status" value="6"/>
</dbReference>
<name>C5KHG2_PERM5</name>
<dbReference type="GeneID" id="9061011"/>
<dbReference type="PRINTS" id="PR00320">
    <property type="entry name" value="GPROTEINBRPT"/>
</dbReference>
<dbReference type="GO" id="GO:0003729">
    <property type="term" value="F:mRNA binding"/>
    <property type="evidence" value="ECO:0007669"/>
    <property type="project" value="TreeGrafter"/>
</dbReference>
<evidence type="ECO:0000256" key="2">
    <source>
        <dbReference type="ARBA" id="ARBA00022574"/>
    </source>
</evidence>
<gene>
    <name evidence="11" type="ORF">Pmar_PMAR003487</name>
</gene>
<proteinExistence type="predicted"/>
<keyword evidence="3" id="KW-0507">mRNA processing</keyword>
<evidence type="ECO:0000256" key="9">
    <source>
        <dbReference type="PROSITE-ProRule" id="PRU00221"/>
    </source>
</evidence>
<dbReference type="FunFam" id="2.130.10.10:FF:000034">
    <property type="entry name" value="Pre-mRNA-processing factor 17, putative"/>
    <property type="match status" value="1"/>
</dbReference>
<dbReference type="InterPro" id="IPR020472">
    <property type="entry name" value="WD40_PAC1"/>
</dbReference>
<feature type="compositionally biased region" description="Polar residues" evidence="10">
    <location>
        <begin position="1"/>
        <end position="12"/>
    </location>
</feature>
<keyword evidence="4" id="KW-0747">Spliceosome</keyword>
<keyword evidence="6" id="KW-0508">mRNA splicing</keyword>
<protein>
    <recommendedName>
        <fullName evidence="8">Pre-mRNA-processing factor 17</fullName>
    </recommendedName>
</protein>
<keyword evidence="12" id="KW-1185">Reference proteome</keyword>
<feature type="repeat" description="WD" evidence="9">
    <location>
        <begin position="464"/>
        <end position="497"/>
    </location>
</feature>
<feature type="repeat" description="WD" evidence="9">
    <location>
        <begin position="434"/>
        <end position="463"/>
    </location>
</feature>
<dbReference type="InterPro" id="IPR015943">
    <property type="entry name" value="WD40/YVTN_repeat-like_dom_sf"/>
</dbReference>
<dbReference type="PANTHER" id="PTHR43979:SF1">
    <property type="entry name" value="PRE-MRNA-PROCESSING FACTOR 17"/>
    <property type="match status" value="1"/>
</dbReference>
<dbReference type="PROSITE" id="PS50294">
    <property type="entry name" value="WD_REPEATS_REGION"/>
    <property type="match status" value="4"/>
</dbReference>
<keyword evidence="2 9" id="KW-0853">WD repeat</keyword>
<dbReference type="InParanoid" id="C5KHG2"/>
<keyword evidence="7" id="KW-0539">Nucleus</keyword>
<feature type="repeat" description="WD" evidence="9">
    <location>
        <begin position="202"/>
        <end position="244"/>
    </location>
</feature>
<evidence type="ECO:0000256" key="5">
    <source>
        <dbReference type="ARBA" id="ARBA00022737"/>
    </source>
</evidence>
<dbReference type="PROSITE" id="PS50082">
    <property type="entry name" value="WD_REPEATS_2"/>
    <property type="match status" value="5"/>
</dbReference>